<dbReference type="STRING" id="97359.A0A550CZ27"/>
<reference evidence="3 4" key="1">
    <citation type="journal article" date="2019" name="New Phytol.">
        <title>Comparative genomics reveals unique wood-decay strategies and fruiting body development in the Schizophyllaceae.</title>
        <authorList>
            <person name="Almasi E."/>
            <person name="Sahu N."/>
            <person name="Krizsan K."/>
            <person name="Balint B."/>
            <person name="Kovacs G.M."/>
            <person name="Kiss B."/>
            <person name="Cseklye J."/>
            <person name="Drula E."/>
            <person name="Henrissat B."/>
            <person name="Nagy I."/>
            <person name="Chovatia M."/>
            <person name="Adam C."/>
            <person name="LaButti K."/>
            <person name="Lipzen A."/>
            <person name="Riley R."/>
            <person name="Grigoriev I.V."/>
            <person name="Nagy L.G."/>
        </authorList>
    </citation>
    <scope>NUCLEOTIDE SEQUENCE [LARGE SCALE GENOMIC DNA]</scope>
    <source>
        <strain evidence="3 4">NL-1724</strain>
    </source>
</reference>
<dbReference type="PROSITE" id="PS50858">
    <property type="entry name" value="BSD"/>
    <property type="match status" value="1"/>
</dbReference>
<dbReference type="AlphaFoldDB" id="A0A550CZ27"/>
<keyword evidence="4" id="KW-1185">Reference proteome</keyword>
<feature type="compositionally biased region" description="Polar residues" evidence="1">
    <location>
        <begin position="426"/>
        <end position="454"/>
    </location>
</feature>
<comment type="caution">
    <text evidence="3">The sequence shown here is derived from an EMBL/GenBank/DDBJ whole genome shotgun (WGS) entry which is preliminary data.</text>
</comment>
<feature type="region of interest" description="Disordered" evidence="1">
    <location>
        <begin position="1"/>
        <end position="27"/>
    </location>
</feature>
<feature type="domain" description="BSD" evidence="2">
    <location>
        <begin position="332"/>
        <end position="361"/>
    </location>
</feature>
<evidence type="ECO:0000313" key="4">
    <source>
        <dbReference type="Proteomes" id="UP000320762"/>
    </source>
</evidence>
<feature type="compositionally biased region" description="Acidic residues" evidence="1">
    <location>
        <begin position="465"/>
        <end position="474"/>
    </location>
</feature>
<feature type="region of interest" description="Disordered" evidence="1">
    <location>
        <begin position="379"/>
        <end position="474"/>
    </location>
</feature>
<dbReference type="OrthoDB" id="73788at2759"/>
<dbReference type="EMBL" id="VDMD01000001">
    <property type="protein sequence ID" value="TRM70033.1"/>
    <property type="molecule type" value="Genomic_DNA"/>
</dbReference>
<dbReference type="Proteomes" id="UP000320762">
    <property type="component" value="Unassembled WGS sequence"/>
</dbReference>
<dbReference type="InterPro" id="IPR005607">
    <property type="entry name" value="BSD_dom"/>
</dbReference>
<dbReference type="SMART" id="SM00751">
    <property type="entry name" value="BSD"/>
    <property type="match status" value="1"/>
</dbReference>
<dbReference type="Gene3D" id="1.10.3970.10">
    <property type="entry name" value="BSD domain"/>
    <property type="match status" value="1"/>
</dbReference>
<gene>
    <name evidence="3" type="ORF">BD626DRAFT_476098</name>
</gene>
<dbReference type="PANTHER" id="PTHR16019:SF5">
    <property type="entry name" value="BSD DOMAIN-CONTAINING PROTEIN 1"/>
    <property type="match status" value="1"/>
</dbReference>
<feature type="compositionally biased region" description="Polar residues" evidence="1">
    <location>
        <begin position="11"/>
        <end position="27"/>
    </location>
</feature>
<feature type="compositionally biased region" description="Low complexity" evidence="1">
    <location>
        <begin position="81"/>
        <end position="91"/>
    </location>
</feature>
<feature type="compositionally biased region" description="Acidic residues" evidence="1">
    <location>
        <begin position="379"/>
        <end position="393"/>
    </location>
</feature>
<sequence>MNFVDPFDIATASSSTPPPQTGNEQSLNEEVNQVIGQLGRFWGGFRQQSQAALEIARKDLGDVVVQAQKELTKLTTEVTSPAAPETPAFEPTQDELSSRESVDKTPVASPKAEHAPSTSAAAIATAQVQSIFNRLQAALPPTVVAAVQHNLETVQHTVQHNIENLQQTDLAQLRANLSAEVARVQGVTRAQAEEYMHRSEELLREAGDVLRDAVRVLPPEDDIAGSAMRTQPGVVWDGSDIWMLPEPASSTTKGKGRASGETQRSVATRAEALLRRLRSDPDIMMHDPEADEKVRGMYEEWLGGAKFALNGETEWDQKVESALGDEADGAALKETRDTLVPSKLTEDVFWQRYFFRVHQIEAEEAKRKTLLQAQVNDTDEEFSWGEEDEEEDVTTQSKTTAGEDIPNAGGDTPTKATKAAKLAREPSQTQTPNTMSPRGSSGDESYDVVSSNVSAAGEERKKESEESEEDSDWE</sequence>
<feature type="region of interest" description="Disordered" evidence="1">
    <location>
        <begin position="75"/>
        <end position="116"/>
    </location>
</feature>
<evidence type="ECO:0000313" key="3">
    <source>
        <dbReference type="EMBL" id="TRM70033.1"/>
    </source>
</evidence>
<dbReference type="GO" id="GO:0005737">
    <property type="term" value="C:cytoplasm"/>
    <property type="evidence" value="ECO:0007669"/>
    <property type="project" value="TreeGrafter"/>
</dbReference>
<proteinExistence type="predicted"/>
<dbReference type="SUPFAM" id="SSF140383">
    <property type="entry name" value="BSD domain-like"/>
    <property type="match status" value="1"/>
</dbReference>
<name>A0A550CZ27_9AGAR</name>
<evidence type="ECO:0000256" key="1">
    <source>
        <dbReference type="SAM" id="MobiDB-lite"/>
    </source>
</evidence>
<dbReference type="InterPro" id="IPR051494">
    <property type="entry name" value="BSD_domain-containing"/>
</dbReference>
<organism evidence="3 4">
    <name type="scientific">Schizophyllum amplum</name>
    <dbReference type="NCBI Taxonomy" id="97359"/>
    <lineage>
        <taxon>Eukaryota</taxon>
        <taxon>Fungi</taxon>
        <taxon>Dikarya</taxon>
        <taxon>Basidiomycota</taxon>
        <taxon>Agaricomycotina</taxon>
        <taxon>Agaricomycetes</taxon>
        <taxon>Agaricomycetidae</taxon>
        <taxon>Agaricales</taxon>
        <taxon>Schizophyllaceae</taxon>
        <taxon>Schizophyllum</taxon>
    </lineage>
</organism>
<evidence type="ECO:0000259" key="2">
    <source>
        <dbReference type="PROSITE" id="PS50858"/>
    </source>
</evidence>
<dbReference type="Pfam" id="PF03909">
    <property type="entry name" value="BSD"/>
    <property type="match status" value="1"/>
</dbReference>
<dbReference type="PANTHER" id="PTHR16019">
    <property type="entry name" value="SYNAPSE-ASSOCIATED PROTEIN"/>
    <property type="match status" value="1"/>
</dbReference>
<protein>
    <recommendedName>
        <fullName evidence="2">BSD domain-containing protein</fullName>
    </recommendedName>
</protein>
<accession>A0A550CZ27</accession>
<dbReference type="InterPro" id="IPR035925">
    <property type="entry name" value="BSD_dom_sf"/>
</dbReference>